<dbReference type="GO" id="GO:0030170">
    <property type="term" value="F:pyridoxal phosphate binding"/>
    <property type="evidence" value="ECO:0007669"/>
    <property type="project" value="InterPro"/>
</dbReference>
<dbReference type="InterPro" id="IPR011037">
    <property type="entry name" value="Pyrv_Knase-like_insert_dom_sf"/>
</dbReference>
<dbReference type="RefSeq" id="WP_017840366.1">
    <property type="nucleotide sequence ID" value="NZ_CP035467.1"/>
</dbReference>
<dbReference type="KEGG" id="mbur:EQU24_05945"/>
<protein>
    <submittedName>
        <fullName evidence="2">MOSC domain-containing protein</fullName>
    </submittedName>
</protein>
<dbReference type="STRING" id="675511.GCA_000341735_01822"/>
<evidence type="ECO:0000313" key="3">
    <source>
        <dbReference type="Proteomes" id="UP000305881"/>
    </source>
</evidence>
<evidence type="ECO:0000313" key="2">
    <source>
        <dbReference type="EMBL" id="QCW81842.1"/>
    </source>
</evidence>
<dbReference type="InterPro" id="IPR005302">
    <property type="entry name" value="MoCF_Sase_C"/>
</dbReference>
<dbReference type="OrthoDB" id="581532at2"/>
<dbReference type="PANTHER" id="PTHR14237">
    <property type="entry name" value="MOLYBDOPTERIN COFACTOR SULFURASE MOSC"/>
    <property type="match status" value="1"/>
</dbReference>
<dbReference type="PANTHER" id="PTHR14237:SF19">
    <property type="entry name" value="MITOCHONDRIAL AMIDOXIME REDUCING COMPONENT 1"/>
    <property type="match status" value="1"/>
</dbReference>
<dbReference type="InterPro" id="IPR005303">
    <property type="entry name" value="MOCOS_middle"/>
</dbReference>
<name>A0A4P9UKR9_METBY</name>
<keyword evidence="3" id="KW-1185">Reference proteome</keyword>
<sequence length="276" mass="31406">MMPSPFLSEIYIYPVKSLAGIAVDRWPVTEKGLRHDRQWMLVDKNRKFLSQRRLPKMALIRTALTESCLTLSAPGLDDLVLPLEASSGETLECEIWHDRCLAHEVSTQANRWLSDFLHIDCKLVYQAEETIRPVDPNYARPEDKVYFSDGFPFLILSENSLASLNRAMNLNYPMPRFRPNLVISGCDSYAEDSWRTISIGEINFRLPKPCARCSVPTIDPETAESGQEPLLTLSRIRKWNQKVYFGQNALHDNTGVLHIGDQVSIHKTGPKQPPIV</sequence>
<dbReference type="Proteomes" id="UP000305881">
    <property type="component" value="Chromosome"/>
</dbReference>
<accession>A0A4P9UKR9</accession>
<dbReference type="Pfam" id="PF03473">
    <property type="entry name" value="MOSC"/>
    <property type="match status" value="1"/>
</dbReference>
<feature type="domain" description="MOSC" evidence="1">
    <location>
        <begin position="121"/>
        <end position="266"/>
    </location>
</feature>
<dbReference type="SUPFAM" id="SSF141673">
    <property type="entry name" value="MOSC N-terminal domain-like"/>
    <property type="match status" value="1"/>
</dbReference>
<gene>
    <name evidence="2" type="ORF">EQU24_05945</name>
</gene>
<dbReference type="AlphaFoldDB" id="A0A4P9UKR9"/>
<dbReference type="Pfam" id="PF03476">
    <property type="entry name" value="MOSC_N"/>
    <property type="match status" value="1"/>
</dbReference>
<dbReference type="GO" id="GO:0030151">
    <property type="term" value="F:molybdenum ion binding"/>
    <property type="evidence" value="ECO:0007669"/>
    <property type="project" value="InterPro"/>
</dbReference>
<proteinExistence type="predicted"/>
<dbReference type="EMBL" id="CP035467">
    <property type="protein sequence ID" value="QCW81842.1"/>
    <property type="molecule type" value="Genomic_DNA"/>
</dbReference>
<reference evidence="3" key="1">
    <citation type="journal article" date="2019" name="J. Bacteriol.">
        <title>A Mutagenic Screen Identifies a TonB-Dependent Receptor Required for the Lanthanide Metal Switch in the Type I Methanotroph 'Methylotuvimicrobium buryatense' 5GB1C.</title>
        <authorList>
            <person name="Groom J.D."/>
            <person name="Ford S.M."/>
            <person name="Pesesky M.W."/>
            <person name="Lidstrom M.E."/>
        </authorList>
    </citation>
    <scope>NUCLEOTIDE SEQUENCE [LARGE SCALE GENOMIC DNA]</scope>
    <source>
        <strain evidence="3">5GB1C</strain>
    </source>
</reference>
<dbReference type="GO" id="GO:0003824">
    <property type="term" value="F:catalytic activity"/>
    <property type="evidence" value="ECO:0007669"/>
    <property type="project" value="InterPro"/>
</dbReference>
<organism evidence="2 3">
    <name type="scientific">Methylotuvimicrobium buryatense</name>
    <name type="common">Methylomicrobium buryatense</name>
    <dbReference type="NCBI Taxonomy" id="95641"/>
    <lineage>
        <taxon>Bacteria</taxon>
        <taxon>Pseudomonadati</taxon>
        <taxon>Pseudomonadota</taxon>
        <taxon>Gammaproteobacteria</taxon>
        <taxon>Methylococcales</taxon>
        <taxon>Methylococcaceae</taxon>
        <taxon>Methylotuvimicrobium</taxon>
    </lineage>
</organism>
<evidence type="ECO:0000259" key="1">
    <source>
        <dbReference type="PROSITE" id="PS51340"/>
    </source>
</evidence>
<dbReference type="SUPFAM" id="SSF50800">
    <property type="entry name" value="PK beta-barrel domain-like"/>
    <property type="match status" value="1"/>
</dbReference>
<dbReference type="PROSITE" id="PS51340">
    <property type="entry name" value="MOSC"/>
    <property type="match status" value="1"/>
</dbReference>